<feature type="transmembrane region" description="Helical" evidence="11">
    <location>
        <begin position="251"/>
        <end position="272"/>
    </location>
</feature>
<organism evidence="13 14">
    <name type="scientific">Reinekea marina</name>
    <dbReference type="NCBI Taxonomy" id="1310421"/>
    <lineage>
        <taxon>Bacteria</taxon>
        <taxon>Pseudomonadati</taxon>
        <taxon>Pseudomonadota</taxon>
        <taxon>Gammaproteobacteria</taxon>
        <taxon>Oceanospirillales</taxon>
        <taxon>Saccharospirillaceae</taxon>
        <taxon>Reinekea</taxon>
    </lineage>
</organism>
<evidence type="ECO:0000259" key="12">
    <source>
        <dbReference type="Pfam" id="PF01435"/>
    </source>
</evidence>
<keyword evidence="14" id="KW-1185">Reference proteome</keyword>
<name>A0ABV7WX14_9GAMM</name>
<feature type="transmembrane region" description="Helical" evidence="11">
    <location>
        <begin position="17"/>
        <end position="43"/>
    </location>
</feature>
<dbReference type="Pfam" id="PF01435">
    <property type="entry name" value="Peptidase_M48"/>
    <property type="match status" value="1"/>
</dbReference>
<keyword evidence="9" id="KW-0482">Metalloprotease</keyword>
<protein>
    <submittedName>
        <fullName evidence="13">M48 family metallopeptidase</fullName>
    </submittedName>
</protein>
<dbReference type="InterPro" id="IPR001915">
    <property type="entry name" value="Peptidase_M48"/>
</dbReference>
<evidence type="ECO:0000256" key="8">
    <source>
        <dbReference type="ARBA" id="ARBA00022989"/>
    </source>
</evidence>
<sequence length="669" mass="74843">MDFFEHQDKARKKTGQLVLLFCLGLLATLVAVNLVGFVAFWLITSPDVNVMSVTLPNVMNQPTPAQVNLTVSESGFGQAFQRWWQSNLNWQVSVGVLVVVLMGTVFRFLELQGGGRKVAEWAGATPVSKLAKDDDVTTYVNVSEEMAIAAGMPIPELYVMENEQGINAFVAGYQVDQAVMVVTKGALTQLTRDQLQGVIGHEYSHILNGDMRLNIRLMASLGGLILLGQVGRFFLESSLYSGRSRDNSKSQIAFIGVGAALMLVGYIGVLVGRMIKAAVSRQREYLADASSVQFTRNPDGIAGALYEIQKATDGSLLNHKHAEDMSHFCFGESVSLSQKLSTHPPIPDRIKRIDATFFARYRAKRRKEETAQESISRSAPDVFESTMAAASFATMVGQVTPDHVEYARNMHRHIPEQVKIWVHQSTGARSYIYCQVLLGSQGKQQAILNEIKQLDPEVVDTLQKMWPFARDMDEQLRLPLLEMSMPVLKRMTEQEQLVFIDRLEQLVTLDGRVDFVEWVTLSLTKLRLMPGSAKQHKHLSSKIDGYKTELDVLFRALVELNPNKEKAEQMRERVCARYQINYQQKELVEPIGFDTVAVALDKLDNVSFMWRKNILQACADIVESNGQIAFREYEALRVLAECLACPLPPLVMELSDVSSVELGAIEYKV</sequence>
<gene>
    <name evidence="13" type="ORF">ACFOND_12250</name>
</gene>
<evidence type="ECO:0000256" key="5">
    <source>
        <dbReference type="ARBA" id="ARBA00022723"/>
    </source>
</evidence>
<evidence type="ECO:0000256" key="9">
    <source>
        <dbReference type="ARBA" id="ARBA00023049"/>
    </source>
</evidence>
<evidence type="ECO:0000256" key="1">
    <source>
        <dbReference type="ARBA" id="ARBA00001947"/>
    </source>
</evidence>
<dbReference type="InterPro" id="IPR050083">
    <property type="entry name" value="HtpX_protease"/>
</dbReference>
<evidence type="ECO:0000313" key="13">
    <source>
        <dbReference type="EMBL" id="MFC3702415.1"/>
    </source>
</evidence>
<evidence type="ECO:0000256" key="6">
    <source>
        <dbReference type="ARBA" id="ARBA00022801"/>
    </source>
</evidence>
<keyword evidence="5" id="KW-0479">Metal-binding</keyword>
<evidence type="ECO:0000256" key="7">
    <source>
        <dbReference type="ARBA" id="ARBA00022833"/>
    </source>
</evidence>
<evidence type="ECO:0000256" key="4">
    <source>
        <dbReference type="ARBA" id="ARBA00022692"/>
    </source>
</evidence>
<keyword evidence="2" id="KW-1003">Cell membrane</keyword>
<keyword evidence="7" id="KW-0862">Zinc</keyword>
<evidence type="ECO:0000256" key="2">
    <source>
        <dbReference type="ARBA" id="ARBA00022475"/>
    </source>
</evidence>
<keyword evidence="6" id="KW-0378">Hydrolase</keyword>
<feature type="transmembrane region" description="Helical" evidence="11">
    <location>
        <begin position="213"/>
        <end position="231"/>
    </location>
</feature>
<dbReference type="CDD" id="cd07340">
    <property type="entry name" value="M48B_Htpx_like"/>
    <property type="match status" value="1"/>
</dbReference>
<dbReference type="PANTHER" id="PTHR43221:SF2">
    <property type="entry name" value="PROTEASE HTPX HOMOLOG"/>
    <property type="match status" value="1"/>
</dbReference>
<evidence type="ECO:0000313" key="14">
    <source>
        <dbReference type="Proteomes" id="UP001595710"/>
    </source>
</evidence>
<dbReference type="Proteomes" id="UP001595710">
    <property type="component" value="Unassembled WGS sequence"/>
</dbReference>
<comment type="caution">
    <text evidence="13">The sequence shown here is derived from an EMBL/GenBank/DDBJ whole genome shotgun (WGS) entry which is preliminary data.</text>
</comment>
<dbReference type="RefSeq" id="WP_290281246.1">
    <property type="nucleotide sequence ID" value="NZ_JAUFQI010000001.1"/>
</dbReference>
<feature type="domain" description="Peptidase M48" evidence="12">
    <location>
        <begin position="142"/>
        <end position="355"/>
    </location>
</feature>
<proteinExistence type="predicted"/>
<reference evidence="14" key="1">
    <citation type="journal article" date="2019" name="Int. J. Syst. Evol. Microbiol.">
        <title>The Global Catalogue of Microorganisms (GCM) 10K type strain sequencing project: providing services to taxonomists for standard genome sequencing and annotation.</title>
        <authorList>
            <consortium name="The Broad Institute Genomics Platform"/>
            <consortium name="The Broad Institute Genome Sequencing Center for Infectious Disease"/>
            <person name="Wu L."/>
            <person name="Ma J."/>
        </authorList>
    </citation>
    <scope>NUCLEOTIDE SEQUENCE [LARGE SCALE GENOMIC DNA]</scope>
    <source>
        <strain evidence="14">CECT 8288</strain>
    </source>
</reference>
<dbReference type="PANTHER" id="PTHR43221">
    <property type="entry name" value="PROTEASE HTPX"/>
    <property type="match status" value="1"/>
</dbReference>
<dbReference type="EMBL" id="JBHRYN010000012">
    <property type="protein sequence ID" value="MFC3702415.1"/>
    <property type="molecule type" value="Genomic_DNA"/>
</dbReference>
<evidence type="ECO:0000256" key="3">
    <source>
        <dbReference type="ARBA" id="ARBA00022670"/>
    </source>
</evidence>
<keyword evidence="8 11" id="KW-1133">Transmembrane helix</keyword>
<keyword evidence="10 11" id="KW-0472">Membrane</keyword>
<keyword evidence="4 11" id="KW-0812">Transmembrane</keyword>
<accession>A0ABV7WX14</accession>
<keyword evidence="3" id="KW-0645">Protease</keyword>
<dbReference type="Gene3D" id="3.30.2010.10">
    <property type="entry name" value="Metalloproteases ('zincins'), catalytic domain"/>
    <property type="match status" value="1"/>
</dbReference>
<comment type="cofactor">
    <cofactor evidence="1">
        <name>Zn(2+)</name>
        <dbReference type="ChEBI" id="CHEBI:29105"/>
    </cofactor>
</comment>
<evidence type="ECO:0000256" key="11">
    <source>
        <dbReference type="SAM" id="Phobius"/>
    </source>
</evidence>
<evidence type="ECO:0000256" key="10">
    <source>
        <dbReference type="ARBA" id="ARBA00023136"/>
    </source>
</evidence>
<feature type="transmembrane region" description="Helical" evidence="11">
    <location>
        <begin position="90"/>
        <end position="109"/>
    </location>
</feature>